<dbReference type="EMBL" id="JABCKV010001155">
    <property type="protein sequence ID" value="KAG5640130.1"/>
    <property type="molecule type" value="Genomic_DNA"/>
</dbReference>
<evidence type="ECO:0000256" key="2">
    <source>
        <dbReference type="PROSITE-ProRule" id="PRU00047"/>
    </source>
</evidence>
<evidence type="ECO:0000256" key="3">
    <source>
        <dbReference type="SAM" id="MobiDB-lite"/>
    </source>
</evidence>
<keyword evidence="2" id="KW-0862">Zinc</keyword>
<dbReference type="SMART" id="SM00343">
    <property type="entry name" value="ZnF_C2HC"/>
    <property type="match status" value="2"/>
</dbReference>
<dbReference type="OrthoDB" id="115435at2759"/>
<sequence length="285" mass="31441">MSSPITTSADFTDFATWVSKAANRNIIVQAAQDDITLSTAVSNLTHAFCARNAVRRNRAALLEQIDRLDKDEQGHDQLISGSIQILYHLQLIKRLGEAYPLSPALPVPPPTPTPIPQLRRSVSFNMPFSKPASTPATPSPPPVIIPHRVARPTMTSKSKKPYHRSTPTTPTKKGKSPEVIDLVTPRASPAPQTPVTRITIIQEALAGTPQTPTASSSKICFKCHKVGHKQVQCREFSCYNCKCRAPGHYSRDCGNLTQSQHVDYDYDDYFDDDAIANMTDKPYGY</sequence>
<proteinExistence type="predicted"/>
<keyword evidence="2" id="KW-0479">Metal-binding</keyword>
<evidence type="ECO:0000259" key="4">
    <source>
        <dbReference type="PROSITE" id="PS50158"/>
    </source>
</evidence>
<evidence type="ECO:0000313" key="6">
    <source>
        <dbReference type="Proteomes" id="UP000775547"/>
    </source>
</evidence>
<feature type="domain" description="CCHC-type" evidence="4">
    <location>
        <begin position="220"/>
        <end position="235"/>
    </location>
</feature>
<organism evidence="5 6">
    <name type="scientific">Asterophora parasitica</name>
    <dbReference type="NCBI Taxonomy" id="117018"/>
    <lineage>
        <taxon>Eukaryota</taxon>
        <taxon>Fungi</taxon>
        <taxon>Dikarya</taxon>
        <taxon>Basidiomycota</taxon>
        <taxon>Agaricomycotina</taxon>
        <taxon>Agaricomycetes</taxon>
        <taxon>Agaricomycetidae</taxon>
        <taxon>Agaricales</taxon>
        <taxon>Tricholomatineae</taxon>
        <taxon>Lyophyllaceae</taxon>
        <taxon>Asterophora</taxon>
    </lineage>
</organism>
<dbReference type="Gene3D" id="4.10.60.10">
    <property type="entry name" value="Zinc finger, CCHC-type"/>
    <property type="match status" value="1"/>
</dbReference>
<dbReference type="SUPFAM" id="SSF57756">
    <property type="entry name" value="Retrovirus zinc finger-like domains"/>
    <property type="match status" value="1"/>
</dbReference>
<dbReference type="PROSITE" id="PS50158">
    <property type="entry name" value="ZF_CCHC"/>
    <property type="match status" value="1"/>
</dbReference>
<feature type="region of interest" description="Disordered" evidence="3">
    <location>
        <begin position="153"/>
        <end position="177"/>
    </location>
</feature>
<dbReference type="InterPro" id="IPR001878">
    <property type="entry name" value="Znf_CCHC"/>
</dbReference>
<dbReference type="GO" id="GO:0008270">
    <property type="term" value="F:zinc ion binding"/>
    <property type="evidence" value="ECO:0007669"/>
    <property type="project" value="UniProtKB-KW"/>
</dbReference>
<keyword evidence="2" id="KW-0863">Zinc-finger</keyword>
<reference evidence="5" key="1">
    <citation type="submission" date="2020-07" db="EMBL/GenBank/DDBJ databases">
        <authorList>
            <person name="Nieuwenhuis M."/>
            <person name="Van De Peppel L.J.J."/>
        </authorList>
    </citation>
    <scope>NUCLEOTIDE SEQUENCE</scope>
    <source>
        <strain evidence="5">AP01</strain>
        <tissue evidence="5">Mycelium</tissue>
    </source>
</reference>
<dbReference type="AlphaFoldDB" id="A0A9P7FZK5"/>
<gene>
    <name evidence="5" type="ORF">DXG03_000991</name>
</gene>
<keyword evidence="1" id="KW-0507">mRNA processing</keyword>
<comment type="caution">
    <text evidence="5">The sequence shown here is derived from an EMBL/GenBank/DDBJ whole genome shotgun (WGS) entry which is preliminary data.</text>
</comment>
<dbReference type="InterPro" id="IPR036875">
    <property type="entry name" value="Znf_CCHC_sf"/>
</dbReference>
<accession>A0A9P7FZK5</accession>
<evidence type="ECO:0000256" key="1">
    <source>
        <dbReference type="ARBA" id="ARBA00022664"/>
    </source>
</evidence>
<dbReference type="GO" id="GO:0006397">
    <property type="term" value="P:mRNA processing"/>
    <property type="evidence" value="ECO:0007669"/>
    <property type="project" value="UniProtKB-KW"/>
</dbReference>
<protein>
    <recommendedName>
        <fullName evidence="4">CCHC-type domain-containing protein</fullName>
    </recommendedName>
</protein>
<name>A0A9P7FZK5_9AGAR</name>
<dbReference type="Proteomes" id="UP000775547">
    <property type="component" value="Unassembled WGS sequence"/>
</dbReference>
<evidence type="ECO:0000313" key="5">
    <source>
        <dbReference type="EMBL" id="KAG5640130.1"/>
    </source>
</evidence>
<dbReference type="GO" id="GO:0003676">
    <property type="term" value="F:nucleic acid binding"/>
    <property type="evidence" value="ECO:0007669"/>
    <property type="project" value="InterPro"/>
</dbReference>
<reference evidence="5" key="2">
    <citation type="submission" date="2021-10" db="EMBL/GenBank/DDBJ databases">
        <title>Phylogenomics reveals ancestral predisposition of the termite-cultivated fungus Termitomyces towards a domesticated lifestyle.</title>
        <authorList>
            <person name="Auxier B."/>
            <person name="Grum-Grzhimaylo A."/>
            <person name="Cardenas M.E."/>
            <person name="Lodge J.D."/>
            <person name="Laessoe T."/>
            <person name="Pedersen O."/>
            <person name="Smith M.E."/>
            <person name="Kuyper T.W."/>
            <person name="Franco-Molano E.A."/>
            <person name="Baroni T.J."/>
            <person name="Aanen D.K."/>
        </authorList>
    </citation>
    <scope>NUCLEOTIDE SEQUENCE</scope>
    <source>
        <strain evidence="5">AP01</strain>
        <tissue evidence="5">Mycelium</tissue>
    </source>
</reference>
<keyword evidence="6" id="KW-1185">Reference proteome</keyword>